<reference evidence="1 2" key="1">
    <citation type="journal article" date="2017" name="ISME J.">
        <title>Energy and carbon metabolisms in a deep terrestrial subsurface fluid microbial community.</title>
        <authorList>
            <person name="Momper L."/>
            <person name="Jungbluth S.P."/>
            <person name="Lee M.D."/>
            <person name="Amend J.P."/>
        </authorList>
    </citation>
    <scope>NUCLEOTIDE SEQUENCE [LARGE SCALE GENOMIC DNA]</scope>
    <source>
        <strain evidence="1">SURF_26</strain>
    </source>
</reference>
<gene>
    <name evidence="1" type="ORF">C4541_06850</name>
</gene>
<sequence length="88" mass="9781">MKLASSFTQVYFIYRILRIKAVTASVRNAIVAGFGIGAGISIDDRRTAPVRIYPVLCFLLSSRLQLAFLPLHACSGTWLQEHWLSPVS</sequence>
<dbReference type="EMBL" id="QZJZ01000055">
    <property type="protein sequence ID" value="RJP59106.1"/>
    <property type="molecule type" value="Genomic_DNA"/>
</dbReference>
<protein>
    <submittedName>
        <fullName evidence="1">Uncharacterized protein</fullName>
    </submittedName>
</protein>
<comment type="caution">
    <text evidence="1">The sequence shown here is derived from an EMBL/GenBank/DDBJ whole genome shotgun (WGS) entry which is preliminary data.</text>
</comment>
<evidence type="ECO:0000313" key="1">
    <source>
        <dbReference type="EMBL" id="RJP59106.1"/>
    </source>
</evidence>
<evidence type="ECO:0000313" key="2">
    <source>
        <dbReference type="Proteomes" id="UP000266426"/>
    </source>
</evidence>
<accession>A0A3A4R3U6</accession>
<name>A0A3A4R3U6_9BACT</name>
<organism evidence="1 2">
    <name type="scientific">Candidatus Auribacter fodinae</name>
    <dbReference type="NCBI Taxonomy" id="2093366"/>
    <lineage>
        <taxon>Bacteria</taxon>
        <taxon>Pseudomonadati</taxon>
        <taxon>Candidatus Auribacterota</taxon>
        <taxon>Candidatus Auribacteria</taxon>
        <taxon>Candidatus Auribacterales</taxon>
        <taxon>Candidatus Auribacteraceae</taxon>
        <taxon>Candidatus Auribacter</taxon>
    </lineage>
</organism>
<dbReference type="Proteomes" id="UP000266426">
    <property type="component" value="Unassembled WGS sequence"/>
</dbReference>
<proteinExistence type="predicted"/>
<dbReference type="AlphaFoldDB" id="A0A3A4R3U6"/>